<accession>A0AAQ4FLE6</accession>
<proteinExistence type="predicted"/>
<dbReference type="EMBL" id="JARKHS020001279">
    <property type="protein sequence ID" value="KAK8787926.1"/>
    <property type="molecule type" value="Genomic_DNA"/>
</dbReference>
<evidence type="ECO:0000313" key="1">
    <source>
        <dbReference type="EMBL" id="KAK8787926.1"/>
    </source>
</evidence>
<keyword evidence="2" id="KW-1185">Reference proteome</keyword>
<organism evidence="1 2">
    <name type="scientific">Amblyomma americanum</name>
    <name type="common">Lone star tick</name>
    <dbReference type="NCBI Taxonomy" id="6943"/>
    <lineage>
        <taxon>Eukaryota</taxon>
        <taxon>Metazoa</taxon>
        <taxon>Ecdysozoa</taxon>
        <taxon>Arthropoda</taxon>
        <taxon>Chelicerata</taxon>
        <taxon>Arachnida</taxon>
        <taxon>Acari</taxon>
        <taxon>Parasitiformes</taxon>
        <taxon>Ixodida</taxon>
        <taxon>Ixodoidea</taxon>
        <taxon>Ixodidae</taxon>
        <taxon>Amblyomminae</taxon>
        <taxon>Amblyomma</taxon>
    </lineage>
</organism>
<dbReference type="Proteomes" id="UP001321473">
    <property type="component" value="Unassembled WGS sequence"/>
</dbReference>
<evidence type="ECO:0000313" key="2">
    <source>
        <dbReference type="Proteomes" id="UP001321473"/>
    </source>
</evidence>
<name>A0AAQ4FLE6_AMBAM</name>
<comment type="caution">
    <text evidence="1">The sequence shown here is derived from an EMBL/GenBank/DDBJ whole genome shotgun (WGS) entry which is preliminary data.</text>
</comment>
<protein>
    <submittedName>
        <fullName evidence="1">Uncharacterized protein</fullName>
    </submittedName>
</protein>
<dbReference type="AlphaFoldDB" id="A0AAQ4FLE6"/>
<reference evidence="1 2" key="1">
    <citation type="journal article" date="2023" name="Arcadia Sci">
        <title>De novo assembly of a long-read Amblyomma americanum tick genome.</title>
        <authorList>
            <person name="Chou S."/>
            <person name="Poskanzer K.E."/>
            <person name="Rollins M."/>
            <person name="Thuy-Boun P.S."/>
        </authorList>
    </citation>
    <scope>NUCLEOTIDE SEQUENCE [LARGE SCALE GENOMIC DNA]</scope>
    <source>
        <strain evidence="1">F_SG_1</strain>
        <tissue evidence="1">Salivary glands</tissue>
    </source>
</reference>
<sequence>MQNESTELKRIHDGLLPARLPVSCLTTKPDLDALNSGLDATDRKPLWEKNENRAAPACGCNSSPPTKLPTC</sequence>
<gene>
    <name evidence="1" type="ORF">V5799_022297</name>
</gene>